<keyword evidence="1" id="KW-1133">Transmembrane helix</keyword>
<dbReference type="EMBL" id="LNIX01000019">
    <property type="protein sequence ID" value="OXA44206.1"/>
    <property type="molecule type" value="Genomic_DNA"/>
</dbReference>
<dbReference type="AlphaFoldDB" id="A0A226DJ37"/>
<feature type="transmembrane region" description="Helical" evidence="1">
    <location>
        <begin position="83"/>
        <end position="106"/>
    </location>
</feature>
<evidence type="ECO:0000313" key="3">
    <source>
        <dbReference type="Proteomes" id="UP000198287"/>
    </source>
</evidence>
<feature type="transmembrane region" description="Helical" evidence="1">
    <location>
        <begin position="219"/>
        <end position="242"/>
    </location>
</feature>
<comment type="caution">
    <text evidence="2">The sequence shown here is derived from an EMBL/GenBank/DDBJ whole genome shotgun (WGS) entry which is preliminary data.</text>
</comment>
<name>A0A226DJ37_FOLCA</name>
<feature type="transmembrane region" description="Helical" evidence="1">
    <location>
        <begin position="337"/>
        <end position="358"/>
    </location>
</feature>
<evidence type="ECO:0000313" key="2">
    <source>
        <dbReference type="EMBL" id="OXA44206.1"/>
    </source>
</evidence>
<keyword evidence="1" id="KW-0812">Transmembrane</keyword>
<organism evidence="2 3">
    <name type="scientific">Folsomia candida</name>
    <name type="common">Springtail</name>
    <dbReference type="NCBI Taxonomy" id="158441"/>
    <lineage>
        <taxon>Eukaryota</taxon>
        <taxon>Metazoa</taxon>
        <taxon>Ecdysozoa</taxon>
        <taxon>Arthropoda</taxon>
        <taxon>Hexapoda</taxon>
        <taxon>Collembola</taxon>
        <taxon>Entomobryomorpha</taxon>
        <taxon>Isotomoidea</taxon>
        <taxon>Isotomidae</taxon>
        <taxon>Proisotominae</taxon>
        <taxon>Folsomia</taxon>
    </lineage>
</organism>
<reference evidence="2 3" key="1">
    <citation type="submission" date="2015-12" db="EMBL/GenBank/DDBJ databases">
        <title>The genome of Folsomia candida.</title>
        <authorList>
            <person name="Faddeeva A."/>
            <person name="Derks M.F."/>
            <person name="Anvar Y."/>
            <person name="Smit S."/>
            <person name="Van Straalen N."/>
            <person name="Roelofs D."/>
        </authorList>
    </citation>
    <scope>NUCLEOTIDE SEQUENCE [LARGE SCALE GENOMIC DNA]</scope>
    <source>
        <strain evidence="2 3">VU population</strain>
        <tissue evidence="2">Whole body</tissue>
    </source>
</reference>
<dbReference type="Proteomes" id="UP000198287">
    <property type="component" value="Unassembled WGS sequence"/>
</dbReference>
<sequence length="377" mass="43729">MPTPLIFYAIHTSFRYNSYLWKTPIGWDQKTNRMTYDKAPHMKYFLWYFCVYGILNGLTGASAFYTIYWQFHSPRKDINFSYIVQYAMMIPTGGLASGIAMVVMAFGQRAVEIVNGVLDFHDIMKIYKITEEKNQVVNSRWKTWVNFLDRVFRKARIPSIVLTEGGLDWTGRMRMIGLVSAAALPIVSPLIVLSGIFVLKMDVYRVPLEDMWIYFKIDVKRNLVASVVYISLRVILSFMAVMEGQRIFPFLMHFYALTEKLAINSIRIFVEYAERIRNGLENLTPNWIALYQHLAIFLSQAEKQLATEIFFLMSSGLVLCAGLNFATIRFLDFEMPPLYYAIFPFFATLLIMIILSLLPVAVDVYKNSDNVLRTWIH</sequence>
<proteinExistence type="predicted"/>
<feature type="transmembrane region" description="Helical" evidence="1">
    <location>
        <begin position="309"/>
        <end position="331"/>
    </location>
</feature>
<accession>A0A226DJ37</accession>
<protein>
    <submittedName>
        <fullName evidence="2">Uncharacterized protein</fullName>
    </submittedName>
</protein>
<keyword evidence="1" id="KW-0472">Membrane</keyword>
<feature type="transmembrane region" description="Helical" evidence="1">
    <location>
        <begin position="176"/>
        <end position="199"/>
    </location>
</feature>
<keyword evidence="3" id="KW-1185">Reference proteome</keyword>
<evidence type="ECO:0000256" key="1">
    <source>
        <dbReference type="SAM" id="Phobius"/>
    </source>
</evidence>
<feature type="transmembrane region" description="Helical" evidence="1">
    <location>
        <begin position="44"/>
        <end position="71"/>
    </location>
</feature>
<gene>
    <name evidence="2" type="ORF">Fcan01_20985</name>
</gene>